<evidence type="ECO:0000259" key="11">
    <source>
        <dbReference type="PROSITE" id="PS50885"/>
    </source>
</evidence>
<feature type="domain" description="Methyl-accepting transducer" evidence="10">
    <location>
        <begin position="368"/>
        <end position="604"/>
    </location>
</feature>
<evidence type="ECO:0000256" key="8">
    <source>
        <dbReference type="PROSITE-ProRule" id="PRU00284"/>
    </source>
</evidence>
<dbReference type="PROSITE" id="PS50111">
    <property type="entry name" value="CHEMOTAXIS_TRANSDUC_2"/>
    <property type="match status" value="1"/>
</dbReference>
<dbReference type="PANTHER" id="PTHR32089">
    <property type="entry name" value="METHYL-ACCEPTING CHEMOTAXIS PROTEIN MCPB"/>
    <property type="match status" value="1"/>
</dbReference>
<dbReference type="Gene3D" id="1.10.287.950">
    <property type="entry name" value="Methyl-accepting chemotaxis protein"/>
    <property type="match status" value="1"/>
</dbReference>
<evidence type="ECO:0000313" key="13">
    <source>
        <dbReference type="EMBL" id="AVO53231.1"/>
    </source>
</evidence>
<sequence length="640" mass="69835">MYRWLANLSVGRKLMTGFGLLLLMSLLIFWAGWDSIRNLSYRMDRMSAVNQLMQDLSEMRLARAAYLQSGGDEKSVGELKQKIASIEQNLAGLRNFFTTETNRQKIVQMDQALASYQAIIQDLQAAYQQIAASRNARRSSGDQALAALDKLDGYVSSDTEDVLRTHERYKVVKTIQMQFLYARFETRAYTYSGKKDQYQSAIDAVDKTLGNLQPLRAQLSDAPAELFRDMEQSIRTYRDTLDTHQAALQRIDGDLQQAQQLVLSMVENCLALYENQMQQRTEDTRHAAWILLTCLALALVFGVASAALITRQIVPALRNALHNVQRIAGGDLSHQDNVQRTDEIGQLQQGVSAMASSLRQLIGHIGDGATQIASATEELSAITQQTRAGANEQKLETDQVATAMHEMATSVQDVARNAVETAHAVELTAQDASNGAQIVRKAIEQIDSLSGEVELTGEAISALAEESGRIGSMLDVIKSVAEQTNLLALNAAIEAARAGEAGRGFAVVADEVRGLAQRTQQSTQEIEALIAALQQGTLKAVQRMEGSRSLTQNSVALARQAGDALQSITASIGNAQGMTQQIAAAAEQQGAVAEEINRSVLNVRSITEQAYTASEQTSQASLELARLGSTLQSQVQRFRL</sequence>
<protein>
    <submittedName>
        <fullName evidence="13">Methyl-accepting chemotaxis protein</fullName>
    </submittedName>
</protein>
<keyword evidence="5 9" id="KW-0472">Membrane</keyword>
<dbReference type="SMART" id="SM00304">
    <property type="entry name" value="HAMP"/>
    <property type="match status" value="2"/>
</dbReference>
<dbReference type="SMART" id="SM00283">
    <property type="entry name" value="MA"/>
    <property type="match status" value="1"/>
</dbReference>
<organism evidence="13 14">
    <name type="scientific">Ectopseudomonas mendocina</name>
    <name type="common">Pseudomonas mendocina</name>
    <dbReference type="NCBI Taxonomy" id="300"/>
    <lineage>
        <taxon>Bacteria</taxon>
        <taxon>Pseudomonadati</taxon>
        <taxon>Pseudomonadota</taxon>
        <taxon>Gammaproteobacteria</taxon>
        <taxon>Pseudomonadales</taxon>
        <taxon>Pseudomonadaceae</taxon>
        <taxon>Ectopseudomonas</taxon>
    </lineage>
</organism>
<keyword evidence="4 9" id="KW-1133">Transmembrane helix</keyword>
<dbReference type="Proteomes" id="UP000238327">
    <property type="component" value="Chromosome"/>
</dbReference>
<evidence type="ECO:0000256" key="5">
    <source>
        <dbReference type="ARBA" id="ARBA00023136"/>
    </source>
</evidence>
<dbReference type="STRING" id="1001585.MDS_4892"/>
<feature type="transmembrane region" description="Helical" evidence="9">
    <location>
        <begin position="287"/>
        <end position="309"/>
    </location>
</feature>
<gene>
    <name evidence="13" type="ORF">C7A17_10765</name>
</gene>
<dbReference type="PROSITE" id="PS51753">
    <property type="entry name" value="HBM"/>
    <property type="match status" value="1"/>
</dbReference>
<evidence type="ECO:0000256" key="7">
    <source>
        <dbReference type="ARBA" id="ARBA00029447"/>
    </source>
</evidence>
<dbReference type="OrthoDB" id="9795078at2"/>
<evidence type="ECO:0000256" key="6">
    <source>
        <dbReference type="ARBA" id="ARBA00023224"/>
    </source>
</evidence>
<evidence type="ECO:0000256" key="4">
    <source>
        <dbReference type="ARBA" id="ARBA00022989"/>
    </source>
</evidence>
<reference evidence="13 14" key="1">
    <citation type="submission" date="2018-03" db="EMBL/GenBank/DDBJ databases">
        <title>Complete genome sequence and methylome analysis of Pseudomonas mendocina NEB 698.</title>
        <authorList>
            <person name="Morgan R.D."/>
        </authorList>
    </citation>
    <scope>NUCLEOTIDE SEQUENCE [LARGE SCALE GENOMIC DNA]</scope>
    <source>
        <strain evidence="13 14">NEB698</strain>
    </source>
</reference>
<comment type="subcellular location">
    <subcellularLocation>
        <location evidence="1">Membrane</location>
        <topology evidence="1">Multi-pass membrane protein</topology>
    </subcellularLocation>
</comment>
<dbReference type="FunFam" id="1.10.287.950:FF:000001">
    <property type="entry name" value="Methyl-accepting chemotaxis sensory transducer"/>
    <property type="match status" value="1"/>
</dbReference>
<dbReference type="InterPro" id="IPR004089">
    <property type="entry name" value="MCPsignal_dom"/>
</dbReference>
<feature type="domain" description="HAMP" evidence="11">
    <location>
        <begin position="311"/>
        <end position="363"/>
    </location>
</feature>
<feature type="domain" description="HBM" evidence="12">
    <location>
        <begin position="41"/>
        <end position="284"/>
    </location>
</feature>
<keyword evidence="6 8" id="KW-0807">Transducer</keyword>
<evidence type="ECO:0000256" key="2">
    <source>
        <dbReference type="ARBA" id="ARBA00022500"/>
    </source>
</evidence>
<dbReference type="GO" id="GO:0016020">
    <property type="term" value="C:membrane"/>
    <property type="evidence" value="ECO:0007669"/>
    <property type="project" value="UniProtKB-SubCell"/>
</dbReference>
<evidence type="ECO:0000313" key="14">
    <source>
        <dbReference type="Proteomes" id="UP000238327"/>
    </source>
</evidence>
<keyword evidence="2" id="KW-0145">Chemotaxis</keyword>
<proteinExistence type="inferred from homology"/>
<evidence type="ECO:0000259" key="10">
    <source>
        <dbReference type="PROSITE" id="PS50111"/>
    </source>
</evidence>
<evidence type="ECO:0000256" key="9">
    <source>
        <dbReference type="SAM" id="Phobius"/>
    </source>
</evidence>
<dbReference type="GO" id="GO:0006935">
    <property type="term" value="P:chemotaxis"/>
    <property type="evidence" value="ECO:0007669"/>
    <property type="project" value="UniProtKB-KW"/>
</dbReference>
<dbReference type="PANTHER" id="PTHR32089:SF120">
    <property type="entry name" value="METHYL-ACCEPTING CHEMOTAXIS PROTEIN TLPQ"/>
    <property type="match status" value="1"/>
</dbReference>
<evidence type="ECO:0000256" key="3">
    <source>
        <dbReference type="ARBA" id="ARBA00022692"/>
    </source>
</evidence>
<dbReference type="Pfam" id="PF00015">
    <property type="entry name" value="MCPsignal"/>
    <property type="match status" value="1"/>
</dbReference>
<keyword evidence="3 9" id="KW-0812">Transmembrane</keyword>
<dbReference type="CDD" id="cd06225">
    <property type="entry name" value="HAMP"/>
    <property type="match status" value="1"/>
</dbReference>
<dbReference type="RefSeq" id="WP_106738030.1">
    <property type="nucleotide sequence ID" value="NZ_CP027657.1"/>
</dbReference>
<dbReference type="SMART" id="SM01358">
    <property type="entry name" value="HBM"/>
    <property type="match status" value="1"/>
</dbReference>
<dbReference type="Pfam" id="PF16591">
    <property type="entry name" value="HBM"/>
    <property type="match status" value="1"/>
</dbReference>
<comment type="similarity">
    <text evidence="7">Belongs to the methyl-accepting chemotaxis (MCP) protein family.</text>
</comment>
<dbReference type="SUPFAM" id="SSF58104">
    <property type="entry name" value="Methyl-accepting chemotaxis protein (MCP) signaling domain"/>
    <property type="match status" value="1"/>
</dbReference>
<dbReference type="EMBL" id="CP027657">
    <property type="protein sequence ID" value="AVO53231.1"/>
    <property type="molecule type" value="Genomic_DNA"/>
</dbReference>
<dbReference type="PROSITE" id="PS50885">
    <property type="entry name" value="HAMP"/>
    <property type="match status" value="1"/>
</dbReference>
<feature type="transmembrane region" description="Helical" evidence="9">
    <location>
        <begin position="14"/>
        <end position="33"/>
    </location>
</feature>
<accession>A0A2R3QN65</accession>
<dbReference type="CDD" id="cd11386">
    <property type="entry name" value="MCP_signal"/>
    <property type="match status" value="1"/>
</dbReference>
<dbReference type="AlphaFoldDB" id="A0A2R3QN65"/>
<dbReference type="InterPro" id="IPR032255">
    <property type="entry name" value="HBM"/>
</dbReference>
<evidence type="ECO:0000256" key="1">
    <source>
        <dbReference type="ARBA" id="ARBA00004141"/>
    </source>
</evidence>
<dbReference type="Gene3D" id="1.20.1440.210">
    <property type="match status" value="2"/>
</dbReference>
<dbReference type="InterPro" id="IPR003660">
    <property type="entry name" value="HAMP_dom"/>
</dbReference>
<dbReference type="GO" id="GO:0007165">
    <property type="term" value="P:signal transduction"/>
    <property type="evidence" value="ECO:0007669"/>
    <property type="project" value="UniProtKB-KW"/>
</dbReference>
<name>A0A2R3QN65_ECTME</name>
<dbReference type="Pfam" id="PF00672">
    <property type="entry name" value="HAMP"/>
    <property type="match status" value="1"/>
</dbReference>
<evidence type="ECO:0000259" key="12">
    <source>
        <dbReference type="PROSITE" id="PS51753"/>
    </source>
</evidence>